<dbReference type="GO" id="GO:0005829">
    <property type="term" value="C:cytosol"/>
    <property type="evidence" value="ECO:0007669"/>
    <property type="project" value="TreeGrafter"/>
</dbReference>
<evidence type="ECO:0000256" key="5">
    <source>
        <dbReference type="ARBA" id="ARBA00020020"/>
    </source>
</evidence>
<dbReference type="Pfam" id="PF14520">
    <property type="entry name" value="HHH_5"/>
    <property type="match status" value="1"/>
</dbReference>
<feature type="domain" description="DNA-directed DNA polymerase X" evidence="24">
    <location>
        <begin position="1"/>
        <end position="311"/>
    </location>
</feature>
<evidence type="ECO:0000256" key="15">
    <source>
        <dbReference type="ARBA" id="ARBA00023204"/>
    </source>
</evidence>
<dbReference type="NCBIfam" id="NF006375">
    <property type="entry name" value="PRK08609.1"/>
    <property type="match status" value="1"/>
</dbReference>
<comment type="catalytic activity">
    <reaction evidence="21">
        <text>DNA(n) + a 2'-deoxyribonucleoside 5'-triphosphate = DNA(n+1) + diphosphate</text>
        <dbReference type="Rhea" id="RHEA:22508"/>
        <dbReference type="Rhea" id="RHEA-COMP:17339"/>
        <dbReference type="Rhea" id="RHEA-COMP:17340"/>
        <dbReference type="ChEBI" id="CHEBI:33019"/>
        <dbReference type="ChEBI" id="CHEBI:61560"/>
        <dbReference type="ChEBI" id="CHEBI:173112"/>
        <dbReference type="EC" id="2.7.7.7"/>
    </reaction>
</comment>
<dbReference type="PANTHER" id="PTHR36928:SF1">
    <property type="entry name" value="PHOSPHATASE YCDX-RELATED"/>
    <property type="match status" value="1"/>
</dbReference>
<dbReference type="GO" id="GO:0003887">
    <property type="term" value="F:DNA-directed DNA polymerase activity"/>
    <property type="evidence" value="ECO:0007669"/>
    <property type="project" value="UniProtKB-KW"/>
</dbReference>
<organism evidence="25 26">
    <name type="scientific">Desulfofervidus auxilii</name>
    <dbReference type="NCBI Taxonomy" id="1621989"/>
    <lineage>
        <taxon>Bacteria</taxon>
        <taxon>Pseudomonadati</taxon>
        <taxon>Thermodesulfobacteriota</taxon>
        <taxon>Candidatus Desulfofervidia</taxon>
        <taxon>Candidatus Desulfofervidales</taxon>
        <taxon>Candidatus Desulfofervidaceae</taxon>
        <taxon>Candidatus Desulfofervidus</taxon>
    </lineage>
</organism>
<evidence type="ECO:0000256" key="9">
    <source>
        <dbReference type="ARBA" id="ARBA00022695"/>
    </source>
</evidence>
<dbReference type="Gene3D" id="3.30.210.10">
    <property type="entry name" value="DNA polymerase, thumb domain"/>
    <property type="match status" value="1"/>
</dbReference>
<evidence type="ECO:0000256" key="2">
    <source>
        <dbReference type="ARBA" id="ARBA00004496"/>
    </source>
</evidence>
<dbReference type="KEGG" id="daw:HS1_002136"/>
<evidence type="ECO:0000256" key="11">
    <source>
        <dbReference type="ARBA" id="ARBA00022763"/>
    </source>
</evidence>
<dbReference type="InterPro" id="IPR002008">
    <property type="entry name" value="DNA_pol_X_beta-like"/>
</dbReference>
<reference evidence="25 26" key="1">
    <citation type="submission" date="2015-10" db="EMBL/GenBank/DDBJ databases">
        <title>Candidatus Desulfofervidus auxilii, a hydrogenotrophic sulfate-reducing bacterium involved in the thermophilic anaerobic oxidation of methane.</title>
        <authorList>
            <person name="Krukenberg V."/>
            <person name="Richter M."/>
            <person name="Wegener G."/>
        </authorList>
    </citation>
    <scope>NUCLEOTIDE SEQUENCE [LARGE SCALE GENOMIC DNA]</scope>
    <source>
        <strain evidence="25 26">HS1</strain>
    </source>
</reference>
<dbReference type="GO" id="GO:0042578">
    <property type="term" value="F:phosphoric ester hydrolase activity"/>
    <property type="evidence" value="ECO:0007669"/>
    <property type="project" value="TreeGrafter"/>
</dbReference>
<evidence type="ECO:0000256" key="4">
    <source>
        <dbReference type="ARBA" id="ARBA00012720"/>
    </source>
</evidence>
<dbReference type="SUPFAM" id="SSF81301">
    <property type="entry name" value="Nucleotidyltransferase"/>
    <property type="match status" value="1"/>
</dbReference>
<dbReference type="Pfam" id="PF14791">
    <property type="entry name" value="DNA_pol_B_thumb"/>
    <property type="match status" value="1"/>
</dbReference>
<evidence type="ECO:0000256" key="16">
    <source>
        <dbReference type="ARBA" id="ARBA00035717"/>
    </source>
</evidence>
<name>A0A7U4QM78_DESA2</name>
<evidence type="ECO:0000259" key="22">
    <source>
        <dbReference type="SMART" id="SM00278"/>
    </source>
</evidence>
<dbReference type="GO" id="GO:0140078">
    <property type="term" value="F:class I DNA-(apurinic or apyrimidinic site) endonuclease activity"/>
    <property type="evidence" value="ECO:0007669"/>
    <property type="project" value="UniProtKB-EC"/>
</dbReference>
<dbReference type="GO" id="GO:0006281">
    <property type="term" value="P:DNA repair"/>
    <property type="evidence" value="ECO:0007669"/>
    <property type="project" value="UniProtKB-KW"/>
</dbReference>
<comment type="function">
    <text evidence="20">Repair polymerase that plays a key role in base-excision repair. During this process, the damaged base is excised by specific DNA glycosylases, the DNA backbone is nicked at the abasic site by an apurinic/apyrimidic (AP) endonuclease, and POLB removes 5'-deoxyribose-phosphate from the preincised AP site acting as a 5'-deoxyribose-phosphate lyase (5'-dRP lyase); through its DNA polymerase activity, it adds one nucleotide to the 3' end of the arising single-nucleotide gap. Conducts 'gap-filling' DNA synthesis in a stepwise distributive fashion rather than in a processive fashion as for other DNA polymerases. It is also able to cleave sugar-phosphate bonds 3' to an intact AP site, acting as an AP lyase.</text>
</comment>
<dbReference type="InterPro" id="IPR027421">
    <property type="entry name" value="DNA_pol_lamdba_lyase_dom_sf"/>
</dbReference>
<keyword evidence="8" id="KW-0808">Transferase</keyword>
<evidence type="ECO:0000256" key="20">
    <source>
        <dbReference type="ARBA" id="ARBA00045548"/>
    </source>
</evidence>
<keyword evidence="12" id="KW-0832">Ubl conjugation</keyword>
<dbReference type="FunFam" id="3.20.20.140:FF:000047">
    <property type="entry name" value="PHP domain-containing protein"/>
    <property type="match status" value="1"/>
</dbReference>
<dbReference type="EC" id="4.2.99.18" evidence="4"/>
<dbReference type="SMART" id="SM00481">
    <property type="entry name" value="POLIIIAc"/>
    <property type="match status" value="1"/>
</dbReference>
<evidence type="ECO:0000256" key="12">
    <source>
        <dbReference type="ARBA" id="ARBA00022843"/>
    </source>
</evidence>
<keyword evidence="15" id="KW-0234">DNA repair</keyword>
<dbReference type="Pfam" id="PF14716">
    <property type="entry name" value="HHH_8"/>
    <property type="match status" value="1"/>
</dbReference>
<dbReference type="PRINTS" id="PR00870">
    <property type="entry name" value="DNAPOLXBETA"/>
</dbReference>
<dbReference type="PANTHER" id="PTHR36928">
    <property type="entry name" value="PHOSPHATASE YCDX-RELATED"/>
    <property type="match status" value="1"/>
</dbReference>
<evidence type="ECO:0000256" key="21">
    <source>
        <dbReference type="ARBA" id="ARBA00049244"/>
    </source>
</evidence>
<dbReference type="InterPro" id="IPR003583">
    <property type="entry name" value="Hlx-hairpin-Hlx_DNA-bd_motif"/>
</dbReference>
<evidence type="ECO:0000256" key="10">
    <source>
        <dbReference type="ARBA" id="ARBA00022705"/>
    </source>
</evidence>
<keyword evidence="14" id="KW-0915">Sodium</keyword>
<dbReference type="OrthoDB" id="9808747at2"/>
<keyword evidence="7" id="KW-0237">DNA synthesis</keyword>
<keyword evidence="9" id="KW-0548">Nucleotidyltransferase</keyword>
<evidence type="ECO:0000256" key="19">
    <source>
        <dbReference type="ARBA" id="ARBA00044678"/>
    </source>
</evidence>
<dbReference type="EMBL" id="CP013015">
    <property type="protein sequence ID" value="AMM41922.1"/>
    <property type="molecule type" value="Genomic_DNA"/>
</dbReference>
<dbReference type="PIRSF" id="PIRSF005047">
    <property type="entry name" value="UCP005047_YshC"/>
    <property type="match status" value="1"/>
</dbReference>
<dbReference type="InterPro" id="IPR043519">
    <property type="entry name" value="NT_sf"/>
</dbReference>
<keyword evidence="10" id="KW-0235">DNA replication</keyword>
<dbReference type="EC" id="2.7.7.7" evidence="3"/>
<evidence type="ECO:0000259" key="23">
    <source>
        <dbReference type="SMART" id="SM00481"/>
    </source>
</evidence>
<keyword evidence="26" id="KW-1185">Reference proteome</keyword>
<dbReference type="Gene3D" id="3.20.20.140">
    <property type="entry name" value="Metal-dependent hydrolases"/>
    <property type="match status" value="1"/>
</dbReference>
<evidence type="ECO:0000313" key="25">
    <source>
        <dbReference type="EMBL" id="AMM41922.1"/>
    </source>
</evidence>
<dbReference type="InterPro" id="IPR016195">
    <property type="entry name" value="Pol/histidinol_Pase-like"/>
</dbReference>
<dbReference type="InterPro" id="IPR010996">
    <property type="entry name" value="HHH_MUS81"/>
</dbReference>
<dbReference type="InterPro" id="IPR003141">
    <property type="entry name" value="Pol/His_phosphatase_N"/>
</dbReference>
<proteinExistence type="predicted"/>
<evidence type="ECO:0000256" key="1">
    <source>
        <dbReference type="ARBA" id="ARBA00001946"/>
    </source>
</evidence>
<evidence type="ECO:0000259" key="24">
    <source>
        <dbReference type="SMART" id="SM00483"/>
    </source>
</evidence>
<dbReference type="Proteomes" id="UP000070560">
    <property type="component" value="Chromosome"/>
</dbReference>
<dbReference type="SUPFAM" id="SSF47802">
    <property type="entry name" value="DNA polymerase beta, N-terminal domain-like"/>
    <property type="match status" value="1"/>
</dbReference>
<dbReference type="SUPFAM" id="SSF89550">
    <property type="entry name" value="PHP domain-like"/>
    <property type="match status" value="1"/>
</dbReference>
<evidence type="ECO:0000313" key="26">
    <source>
        <dbReference type="Proteomes" id="UP000070560"/>
    </source>
</evidence>
<dbReference type="InterPro" id="IPR047967">
    <property type="entry name" value="PolX_PHP"/>
</dbReference>
<dbReference type="InterPro" id="IPR037160">
    <property type="entry name" value="DNA_Pol_thumb_sf"/>
</dbReference>
<comment type="subcellular location">
    <subcellularLocation>
        <location evidence="2">Cytoplasm</location>
    </subcellularLocation>
</comment>
<dbReference type="CDD" id="cd00141">
    <property type="entry name" value="NT_POLXc"/>
    <property type="match status" value="1"/>
</dbReference>
<dbReference type="Pfam" id="PF02811">
    <property type="entry name" value="PHP"/>
    <property type="match status" value="1"/>
</dbReference>
<evidence type="ECO:0000256" key="7">
    <source>
        <dbReference type="ARBA" id="ARBA00022634"/>
    </source>
</evidence>
<dbReference type="Gene3D" id="1.10.150.20">
    <property type="entry name" value="5' to 3' exonuclease, C-terminal subdomain"/>
    <property type="match status" value="1"/>
</dbReference>
<dbReference type="GO" id="GO:0003677">
    <property type="term" value="F:DNA binding"/>
    <property type="evidence" value="ECO:0007669"/>
    <property type="project" value="InterPro"/>
</dbReference>
<dbReference type="CDD" id="cd07436">
    <property type="entry name" value="PHP_PolX"/>
    <property type="match status" value="1"/>
</dbReference>
<dbReference type="AlphaFoldDB" id="A0A7U4QM78"/>
<evidence type="ECO:0000256" key="18">
    <source>
        <dbReference type="ARBA" id="ARBA00044632"/>
    </source>
</evidence>
<dbReference type="InterPro" id="IPR050243">
    <property type="entry name" value="PHP_phosphatase"/>
</dbReference>
<comment type="cofactor">
    <cofactor evidence="1">
        <name>Mg(2+)</name>
        <dbReference type="ChEBI" id="CHEBI:18420"/>
    </cofactor>
</comment>
<sequence length="569" mass="64453">MHNQEVARVFYEIANLLEIKGENPFRIRAYRRAAQNIENLAEDITKVIQTNRKIPGIGQDLIQKIKEIIHTGTLQMYEELKKEIPPGLLDLVAIPGVGPRTAKTIYEHYGITSLDDLEKLCLEHKIQKLPGFKAKTEENILKGIQLVKKGRERRPLGLILPVSEEIIRTLKKKCHLERIDIAGSVRRRRETVKDIDILVCSSAPQEVMEVFTKLPIVSDVIAKGKTKSSIRTQDGLQVDLRVVEKNCYGAALCYFTGSKAHNIRIRELAIKKGLKINEYGIFEGDNYIGGKEEEEVFKAVGLPYIPPELREDRGEIEAGLQNKLPKLLELREIKGDLHVHSKYSDGAATLSEIAEKAREMGLQWVAVCDHSQSLKVAGGVSVEDLRRKRKEIEIFNQSSSDIKLLCGTEVDILNDGSLDYPDEILKELDFVIAAIHTGFKQDEATLTTRMVRAMENPYVHSIAHPTGRIINEREGYSLNLEQVFAKAVQTNTCLEINAYFKRLDLNDILSKTARDKGIKLTIGTDAHILDQMEYLRLGVFVARRGWLEKGDVLNTMSYDQLIHFLKRKK</sequence>
<keyword evidence="6" id="KW-0488">Methylation</keyword>
<feature type="domain" description="Helix-hairpin-helix DNA-binding motif class 1" evidence="22">
    <location>
        <begin position="89"/>
        <end position="108"/>
    </location>
</feature>
<comment type="catalytic activity">
    <reaction evidence="19">
        <text>a 5'-end 2'-deoxyribose-2'-deoxyribonucleotide-DNA = (2E,4S)-4-hydroxypenten-2-al-5-phosphate + a 5'-end 5'-phospho-2'-deoxyribonucleoside-DNA + H(+)</text>
        <dbReference type="Rhea" id="RHEA:76255"/>
        <dbReference type="Rhea" id="RHEA-COMP:13180"/>
        <dbReference type="Rhea" id="RHEA-COMP:18657"/>
        <dbReference type="ChEBI" id="CHEBI:15378"/>
        <dbReference type="ChEBI" id="CHEBI:136412"/>
        <dbReference type="ChEBI" id="CHEBI:195194"/>
        <dbReference type="ChEBI" id="CHEBI:195195"/>
    </reaction>
</comment>
<keyword evidence="13" id="KW-0239">DNA-directed DNA polymerase</keyword>
<keyword evidence="11" id="KW-0227">DNA damage</keyword>
<feature type="domain" description="Polymerase/histidinol phosphatase N-terminal" evidence="23">
    <location>
        <begin position="335"/>
        <end position="414"/>
    </location>
</feature>
<evidence type="ECO:0000256" key="8">
    <source>
        <dbReference type="ARBA" id="ARBA00022679"/>
    </source>
</evidence>
<dbReference type="InterPro" id="IPR004013">
    <property type="entry name" value="PHP_dom"/>
</dbReference>
<dbReference type="SMART" id="SM00483">
    <property type="entry name" value="POLXc"/>
    <property type="match status" value="1"/>
</dbReference>
<protein>
    <recommendedName>
        <fullName evidence="5">DNA polymerase beta</fullName>
        <ecNumber evidence="3">2.7.7.7</ecNumber>
        <ecNumber evidence="4">4.2.99.18</ecNumber>
    </recommendedName>
    <alternativeName>
        <fullName evidence="16">5'-deoxyribose-phosphate lyase</fullName>
    </alternativeName>
    <alternativeName>
        <fullName evidence="17">AP lyase</fullName>
    </alternativeName>
</protein>
<evidence type="ECO:0000256" key="13">
    <source>
        <dbReference type="ARBA" id="ARBA00022932"/>
    </source>
</evidence>
<dbReference type="InterPro" id="IPR002054">
    <property type="entry name" value="DNA-dir_DNA_pol_X"/>
</dbReference>
<feature type="domain" description="Helix-hairpin-helix DNA-binding motif class 1" evidence="22">
    <location>
        <begin position="49"/>
        <end position="68"/>
    </location>
</feature>
<dbReference type="SMART" id="SM00278">
    <property type="entry name" value="HhH1"/>
    <property type="match status" value="3"/>
</dbReference>
<dbReference type="Gene3D" id="1.10.150.110">
    <property type="entry name" value="DNA polymerase beta, N-terminal domain-like"/>
    <property type="match status" value="1"/>
</dbReference>
<gene>
    <name evidence="25" type="ORF">HS1_002136</name>
</gene>
<accession>A0A7U4QM78</accession>
<comment type="catalytic activity">
    <reaction evidence="18">
        <text>2'-deoxyribonucleotide-(2'-deoxyribose 5'-phosphate)-2'-deoxyribonucleotide-DNA = a 3'-end 2'-deoxyribonucleotide-(2,3-dehydro-2,3-deoxyribose 5'-phosphate)-DNA + a 5'-end 5'-phospho-2'-deoxyribonucleoside-DNA + H(+)</text>
        <dbReference type="Rhea" id="RHEA:66592"/>
        <dbReference type="Rhea" id="RHEA-COMP:13180"/>
        <dbReference type="Rhea" id="RHEA-COMP:16897"/>
        <dbReference type="Rhea" id="RHEA-COMP:17067"/>
        <dbReference type="ChEBI" id="CHEBI:15378"/>
        <dbReference type="ChEBI" id="CHEBI:136412"/>
        <dbReference type="ChEBI" id="CHEBI:157695"/>
        <dbReference type="ChEBI" id="CHEBI:167181"/>
        <dbReference type="EC" id="4.2.99.18"/>
    </reaction>
</comment>
<evidence type="ECO:0000256" key="14">
    <source>
        <dbReference type="ARBA" id="ARBA00023053"/>
    </source>
</evidence>
<dbReference type="InterPro" id="IPR029398">
    <property type="entry name" value="PolB_thumb"/>
</dbReference>
<evidence type="ECO:0000256" key="3">
    <source>
        <dbReference type="ARBA" id="ARBA00012417"/>
    </source>
</evidence>
<evidence type="ECO:0000256" key="6">
    <source>
        <dbReference type="ARBA" id="ARBA00022481"/>
    </source>
</evidence>
<evidence type="ECO:0000256" key="17">
    <source>
        <dbReference type="ARBA" id="ARBA00035726"/>
    </source>
</evidence>
<dbReference type="Gene3D" id="3.30.460.10">
    <property type="entry name" value="Beta Polymerase, domain 2"/>
    <property type="match status" value="1"/>
</dbReference>
<feature type="domain" description="Helix-hairpin-helix DNA-binding motif class 1" evidence="22">
    <location>
        <begin position="124"/>
        <end position="143"/>
    </location>
</feature>
<dbReference type="RefSeq" id="WP_066065188.1">
    <property type="nucleotide sequence ID" value="NZ_CP013015.1"/>
</dbReference>
<dbReference type="GO" id="GO:0008270">
    <property type="term" value="F:zinc ion binding"/>
    <property type="evidence" value="ECO:0007669"/>
    <property type="project" value="TreeGrafter"/>
</dbReference>
<dbReference type="InterPro" id="IPR022311">
    <property type="entry name" value="PolX-like"/>
</dbReference>